<dbReference type="RefSeq" id="WP_093371562.1">
    <property type="nucleotide sequence ID" value="NZ_FOQA01000004.1"/>
</dbReference>
<keyword evidence="1" id="KW-0175">Coiled coil</keyword>
<sequence length="181" mass="21728">MSKKGILPALIVFFVIMILMALMVWQQWEISKMQQEIHLVRNEIDKYERYLARYQEDFQVIYQDTRQNLLENWLNEEIEIRNQGLAEQSLAELKKQLEMREKDQQASFWIPGETYGLVVFQYYGTSSEEYQVRSVMTRPYHLHVYLEKDQPSGFNGTRQGHLVILKLEGSYPQQFLQILKW</sequence>
<dbReference type="OrthoDB" id="9823547at2"/>
<keyword evidence="2" id="KW-0812">Transmembrane</keyword>
<keyword evidence="2" id="KW-0472">Membrane</keyword>
<reference evidence="4" key="1">
    <citation type="submission" date="2016-10" db="EMBL/GenBank/DDBJ databases">
        <authorList>
            <person name="Varghese N."/>
            <person name="Submissions S."/>
        </authorList>
    </citation>
    <scope>NUCLEOTIDE SEQUENCE [LARGE SCALE GENOMIC DNA]</scope>
    <source>
        <strain evidence="4">Z-7934</strain>
    </source>
</reference>
<feature type="transmembrane region" description="Helical" evidence="2">
    <location>
        <begin position="6"/>
        <end position="25"/>
    </location>
</feature>
<dbReference type="EMBL" id="FOQA01000004">
    <property type="protein sequence ID" value="SFH90906.1"/>
    <property type="molecule type" value="Genomic_DNA"/>
</dbReference>
<feature type="coiled-coil region" evidence="1">
    <location>
        <begin position="30"/>
        <end position="57"/>
    </location>
</feature>
<evidence type="ECO:0000256" key="2">
    <source>
        <dbReference type="SAM" id="Phobius"/>
    </source>
</evidence>
<keyword evidence="4" id="KW-1185">Reference proteome</keyword>
<gene>
    <name evidence="3" type="ORF">SAMN05192551_104136</name>
</gene>
<organism evidence="3 4">
    <name type="scientific">Tindallia magadiensis</name>
    <dbReference type="NCBI Taxonomy" id="69895"/>
    <lineage>
        <taxon>Bacteria</taxon>
        <taxon>Bacillati</taxon>
        <taxon>Bacillota</taxon>
        <taxon>Clostridia</taxon>
        <taxon>Peptostreptococcales</taxon>
        <taxon>Tindalliaceae</taxon>
        <taxon>Tindallia</taxon>
    </lineage>
</organism>
<name>A0A1I3DVZ4_9FIRM</name>
<dbReference type="Proteomes" id="UP000199287">
    <property type="component" value="Unassembled WGS sequence"/>
</dbReference>
<accession>A0A1I3DVZ4</accession>
<protein>
    <submittedName>
        <fullName evidence="3">Uncharacterized protein</fullName>
    </submittedName>
</protein>
<evidence type="ECO:0000313" key="4">
    <source>
        <dbReference type="Proteomes" id="UP000199287"/>
    </source>
</evidence>
<dbReference type="STRING" id="69895.SAMN05192551_104136"/>
<proteinExistence type="predicted"/>
<keyword evidence="2" id="KW-1133">Transmembrane helix</keyword>
<evidence type="ECO:0000256" key="1">
    <source>
        <dbReference type="SAM" id="Coils"/>
    </source>
</evidence>
<dbReference type="AlphaFoldDB" id="A0A1I3DVZ4"/>
<evidence type="ECO:0000313" key="3">
    <source>
        <dbReference type="EMBL" id="SFH90906.1"/>
    </source>
</evidence>